<sequence>MLTDFLTLGEAGVRPYAEWRKTTTLYYPVIDENPEAFLLSRAGQRATLLARNYTDIVFYADNRGNPAVLPEFSLWDDPDTFRARAQECIDDGLSVHVFLSQKGLFEAVNGHVPPTIAEVKAAWSTFVPAVDDLVTTWCVCLEGNRSLTDDEHNELGAHLRTLTAKPIAGHFLGGNWIALGPWMTDIWYQHKFGSGSRTPWILKSYPGLLEKAAERGLVFTAFEYNHQTTEVVSMLLGKLLRELGVTSFGNGIGEVEWAPVGEAIGGGPVIDLAAILDAIASDDLLRAALEAAICHVPDPVGEITFVGADVPVMPGKVATVTPTIHASAVADDFMVALVTKSAQANSEWADDGGGGNGWVKLLEYWNGGGKNREVAIYYKLHNGSEINPTFTHGIANGRTGGAICVFRGVDPTTPWDVIYDEGLHVKSQTNLTNPTPKAITTVTDGARVFILGYLTDYTLGTHGPSAGYILRVSNNHNDANLHGATKKIAAAGVETPGPLTNSGSSNGEESTFVTLALRPAAVIE</sequence>
<reference evidence="1" key="1">
    <citation type="journal article" date="2015" name="Nature">
        <title>Complex archaea that bridge the gap between prokaryotes and eukaryotes.</title>
        <authorList>
            <person name="Spang A."/>
            <person name="Saw J.H."/>
            <person name="Jorgensen S.L."/>
            <person name="Zaremba-Niedzwiedzka K."/>
            <person name="Martijn J."/>
            <person name="Lind A.E."/>
            <person name="van Eijk R."/>
            <person name="Schleper C."/>
            <person name="Guy L."/>
            <person name="Ettema T.J."/>
        </authorList>
    </citation>
    <scope>NUCLEOTIDE SEQUENCE</scope>
</reference>
<gene>
    <name evidence="1" type="ORF">LCGC14_1464700</name>
</gene>
<comment type="caution">
    <text evidence="1">The sequence shown here is derived from an EMBL/GenBank/DDBJ whole genome shotgun (WGS) entry which is preliminary data.</text>
</comment>
<protein>
    <submittedName>
        <fullName evidence="1">Uncharacterized protein</fullName>
    </submittedName>
</protein>
<proteinExistence type="predicted"/>
<organism evidence="1">
    <name type="scientific">marine sediment metagenome</name>
    <dbReference type="NCBI Taxonomy" id="412755"/>
    <lineage>
        <taxon>unclassified sequences</taxon>
        <taxon>metagenomes</taxon>
        <taxon>ecological metagenomes</taxon>
    </lineage>
</organism>
<dbReference type="EMBL" id="LAZR01010237">
    <property type="protein sequence ID" value="KKM68055.1"/>
    <property type="molecule type" value="Genomic_DNA"/>
</dbReference>
<dbReference type="AlphaFoldDB" id="A0A0F9LUL7"/>
<name>A0A0F9LUL7_9ZZZZ</name>
<accession>A0A0F9LUL7</accession>
<evidence type="ECO:0000313" key="1">
    <source>
        <dbReference type="EMBL" id="KKM68055.1"/>
    </source>
</evidence>